<evidence type="ECO:0000313" key="6">
    <source>
        <dbReference type="EMBL" id="SDK35269.1"/>
    </source>
</evidence>
<evidence type="ECO:0000256" key="4">
    <source>
        <dbReference type="ARBA" id="ARBA00049244"/>
    </source>
</evidence>
<dbReference type="EMBL" id="FNFU01000005">
    <property type="protein sequence ID" value="SDK35269.1"/>
    <property type="molecule type" value="Genomic_DNA"/>
</dbReference>
<dbReference type="PRINTS" id="PR00868">
    <property type="entry name" value="DNAPOLI"/>
</dbReference>
<dbReference type="InterPro" id="IPR012337">
    <property type="entry name" value="RNaseH-like_sf"/>
</dbReference>
<feature type="domain" description="DNA-directed DNA polymerase family A palm" evidence="5">
    <location>
        <begin position="341"/>
        <end position="527"/>
    </location>
</feature>
<organism evidence="6 7">
    <name type="scientific">Cryobacterium psychrotolerans</name>
    <dbReference type="NCBI Taxonomy" id="386301"/>
    <lineage>
        <taxon>Bacteria</taxon>
        <taxon>Bacillati</taxon>
        <taxon>Actinomycetota</taxon>
        <taxon>Actinomycetes</taxon>
        <taxon>Micrococcales</taxon>
        <taxon>Microbacteriaceae</taxon>
        <taxon>Cryobacterium</taxon>
    </lineage>
</organism>
<comment type="catalytic activity">
    <reaction evidence="4">
        <text>DNA(n) + a 2'-deoxyribonucleoside 5'-triphosphate = DNA(n+1) + diphosphate</text>
        <dbReference type="Rhea" id="RHEA:22508"/>
        <dbReference type="Rhea" id="RHEA-COMP:17339"/>
        <dbReference type="Rhea" id="RHEA-COMP:17340"/>
        <dbReference type="ChEBI" id="CHEBI:33019"/>
        <dbReference type="ChEBI" id="CHEBI:61560"/>
        <dbReference type="ChEBI" id="CHEBI:173112"/>
        <dbReference type="EC" id="2.7.7.7"/>
    </reaction>
</comment>
<dbReference type="RefSeq" id="WP_167738553.1">
    <property type="nucleotide sequence ID" value="NZ_FNFU01000005.1"/>
</dbReference>
<keyword evidence="7" id="KW-1185">Reference proteome</keyword>
<dbReference type="GO" id="GO:0003887">
    <property type="term" value="F:DNA-directed DNA polymerase activity"/>
    <property type="evidence" value="ECO:0007669"/>
    <property type="project" value="UniProtKB-EC"/>
</dbReference>
<dbReference type="GO" id="GO:0006302">
    <property type="term" value="P:double-strand break repair"/>
    <property type="evidence" value="ECO:0007669"/>
    <property type="project" value="TreeGrafter"/>
</dbReference>
<evidence type="ECO:0000259" key="5">
    <source>
        <dbReference type="SMART" id="SM00482"/>
    </source>
</evidence>
<evidence type="ECO:0000256" key="3">
    <source>
        <dbReference type="ARBA" id="ARBA00022705"/>
    </source>
</evidence>
<gene>
    <name evidence="6" type="ORF">SAMN05216282_10578</name>
</gene>
<dbReference type="Proteomes" id="UP000198701">
    <property type="component" value="Unassembled WGS sequence"/>
</dbReference>
<accession>A0A1G9B701</accession>
<dbReference type="SUPFAM" id="SSF56672">
    <property type="entry name" value="DNA/RNA polymerases"/>
    <property type="match status" value="1"/>
</dbReference>
<sequence>MQTVYFDIETADADELYTYGPSFCRLAGYAVDDGPVVLTTDMDELCAVLRDADRVVAHNAIAFDLAALEHWHGLDVGCLVDEGRVRDTLILARHNDPPLSGHTDDRRYNLDAIGKRLFSRGKDLSATGESTLKGLAREFGGYDRIPVDDSSYRKYLVRDVELLRAVAAYLSCDTYALREHCVVWRLTHISKHGFRVDVVEARRRLASQQKRVAVLQQRMVQVYGLPIGGKAPQRTKVGVIALERAFTDCGIEPPRTPKGALATGKDVLAALLQGHPCNESLVELVETLRALNGERSVTQTTLDHTGSDGRVHPSVDARQTTGRISVTKPGLTVMGKRDRANVLERSLLLPDEGEVLVAFDLSQVDARAIAAHCQDAAYVSAFEPGKDYHTEMAVELFGDPSRRSDAKPVTHATTYGMGARGLAASAGIGQAEAQALLNTLDSRFPGLARFKKQVRAEAERKHILWNAFGRPMRVEKGKEYTKAPAAIGQGTARDLMMEGILRLPGWLLPCLRAIVHDEIVLSVPTDRAEEAETAVLKALQFSFAVTGADVAVLVLADKSERGRDWADCYRSEKVTWPEVARDHREQLSCLDEHCTWHIERNETRSAA</sequence>
<dbReference type="SUPFAM" id="SSF53098">
    <property type="entry name" value="Ribonuclease H-like"/>
    <property type="match status" value="1"/>
</dbReference>
<dbReference type="InterPro" id="IPR001098">
    <property type="entry name" value="DNA-dir_DNA_pol_A_palm_dom"/>
</dbReference>
<protein>
    <recommendedName>
        <fullName evidence="2">DNA-directed DNA polymerase</fullName>
        <ecNumber evidence="2">2.7.7.7</ecNumber>
    </recommendedName>
</protein>
<dbReference type="InterPro" id="IPR002298">
    <property type="entry name" value="DNA_polymerase_A"/>
</dbReference>
<evidence type="ECO:0000256" key="2">
    <source>
        <dbReference type="ARBA" id="ARBA00012417"/>
    </source>
</evidence>
<reference evidence="6 7" key="1">
    <citation type="submission" date="2016-10" db="EMBL/GenBank/DDBJ databases">
        <authorList>
            <person name="de Groot N.N."/>
        </authorList>
    </citation>
    <scope>NUCLEOTIDE SEQUENCE [LARGE SCALE GENOMIC DNA]</scope>
    <source>
        <strain evidence="6 7">CGMCC 1.5382</strain>
    </source>
</reference>
<proteinExistence type="inferred from homology"/>
<evidence type="ECO:0000256" key="1">
    <source>
        <dbReference type="ARBA" id="ARBA00007705"/>
    </source>
</evidence>
<dbReference type="PANTHER" id="PTHR10133:SF27">
    <property type="entry name" value="DNA POLYMERASE NU"/>
    <property type="match status" value="1"/>
</dbReference>
<dbReference type="GO" id="GO:0006261">
    <property type="term" value="P:DNA-templated DNA replication"/>
    <property type="evidence" value="ECO:0007669"/>
    <property type="project" value="InterPro"/>
</dbReference>
<dbReference type="STRING" id="386301.SAMN05216282_10578"/>
<comment type="similarity">
    <text evidence="1">Belongs to the DNA polymerase type-A family.</text>
</comment>
<name>A0A1G9B701_9MICO</name>
<dbReference type="Gene3D" id="3.30.70.370">
    <property type="match status" value="1"/>
</dbReference>
<evidence type="ECO:0000313" key="7">
    <source>
        <dbReference type="Proteomes" id="UP000198701"/>
    </source>
</evidence>
<dbReference type="EC" id="2.7.7.7" evidence="2"/>
<dbReference type="InterPro" id="IPR036397">
    <property type="entry name" value="RNaseH_sf"/>
</dbReference>
<dbReference type="GO" id="GO:0003677">
    <property type="term" value="F:DNA binding"/>
    <property type="evidence" value="ECO:0007669"/>
    <property type="project" value="InterPro"/>
</dbReference>
<dbReference type="AlphaFoldDB" id="A0A1G9B701"/>
<dbReference type="PANTHER" id="PTHR10133">
    <property type="entry name" value="DNA POLYMERASE I"/>
    <property type="match status" value="1"/>
</dbReference>
<dbReference type="InterPro" id="IPR043502">
    <property type="entry name" value="DNA/RNA_pol_sf"/>
</dbReference>
<dbReference type="Gene3D" id="3.30.420.10">
    <property type="entry name" value="Ribonuclease H-like superfamily/Ribonuclease H"/>
    <property type="match status" value="1"/>
</dbReference>
<keyword evidence="3" id="KW-0235">DNA replication</keyword>
<dbReference type="SMART" id="SM00482">
    <property type="entry name" value="POLAc"/>
    <property type="match status" value="1"/>
</dbReference>
<dbReference type="Gene3D" id="1.10.150.20">
    <property type="entry name" value="5' to 3' exonuclease, C-terminal subdomain"/>
    <property type="match status" value="1"/>
</dbReference>
<dbReference type="Pfam" id="PF00476">
    <property type="entry name" value="DNA_pol_A"/>
    <property type="match status" value="1"/>
</dbReference>